<evidence type="ECO:0000256" key="15">
    <source>
        <dbReference type="ARBA" id="ARBA00023303"/>
    </source>
</evidence>
<evidence type="ECO:0000256" key="7">
    <source>
        <dbReference type="ARBA" id="ARBA00022729"/>
    </source>
</evidence>
<dbReference type="InterPro" id="IPR002035">
    <property type="entry name" value="VWF_A"/>
</dbReference>
<evidence type="ECO:0000256" key="11">
    <source>
        <dbReference type="ARBA" id="ARBA00023065"/>
    </source>
</evidence>
<evidence type="ECO:0000256" key="16">
    <source>
        <dbReference type="SAM" id="SignalP"/>
    </source>
</evidence>
<proteinExistence type="predicted"/>
<dbReference type="PhylomeDB" id="T1J4G3"/>
<evidence type="ECO:0000256" key="6">
    <source>
        <dbReference type="ARBA" id="ARBA00022723"/>
    </source>
</evidence>
<keyword evidence="4" id="KW-0107">Calcium channel</keyword>
<dbReference type="Gene3D" id="3.40.50.410">
    <property type="entry name" value="von Willebrand factor, type A domain"/>
    <property type="match status" value="1"/>
</dbReference>
<keyword evidence="2" id="KW-0813">Transport</keyword>
<evidence type="ECO:0000256" key="14">
    <source>
        <dbReference type="ARBA" id="ARBA00023180"/>
    </source>
</evidence>
<evidence type="ECO:0000313" key="19">
    <source>
        <dbReference type="Proteomes" id="UP000014500"/>
    </source>
</evidence>
<evidence type="ECO:0000256" key="12">
    <source>
        <dbReference type="ARBA" id="ARBA00023136"/>
    </source>
</evidence>
<keyword evidence="13" id="KW-1015">Disulfide bond</keyword>
<dbReference type="EnsemblMetazoa" id="SMAR008496-RA">
    <property type="protein sequence ID" value="SMAR008496-PA"/>
    <property type="gene ID" value="SMAR008496"/>
</dbReference>
<evidence type="ECO:0000313" key="18">
    <source>
        <dbReference type="EnsemblMetazoa" id="SMAR008496-PA"/>
    </source>
</evidence>
<evidence type="ECO:0000256" key="1">
    <source>
        <dbReference type="ARBA" id="ARBA00004479"/>
    </source>
</evidence>
<evidence type="ECO:0000256" key="4">
    <source>
        <dbReference type="ARBA" id="ARBA00022673"/>
    </source>
</evidence>
<evidence type="ECO:0000259" key="17">
    <source>
        <dbReference type="PROSITE" id="PS50234"/>
    </source>
</evidence>
<dbReference type="Pfam" id="PF00092">
    <property type="entry name" value="VWA"/>
    <property type="match status" value="1"/>
</dbReference>
<dbReference type="OMA" id="NRTKTHQ"/>
<dbReference type="Pfam" id="PF08399">
    <property type="entry name" value="VWA_N"/>
    <property type="match status" value="1"/>
</dbReference>
<dbReference type="InterPro" id="IPR013680">
    <property type="entry name" value="VDCC_a2/dsu"/>
</dbReference>
<keyword evidence="9" id="KW-0851">Voltage-gated channel</keyword>
<dbReference type="STRING" id="126957.T1J4G3"/>
<accession>T1J4G3</accession>
<keyword evidence="8" id="KW-0106">Calcium</keyword>
<comment type="subcellular location">
    <subcellularLocation>
        <location evidence="1">Membrane</location>
        <topology evidence="1">Single-pass type I membrane protein</topology>
    </subcellularLocation>
</comment>
<dbReference type="Pfam" id="PF08473">
    <property type="entry name" value="VGCC_alpha2"/>
    <property type="match status" value="1"/>
</dbReference>
<evidence type="ECO:0000256" key="13">
    <source>
        <dbReference type="ARBA" id="ARBA00023157"/>
    </source>
</evidence>
<feature type="signal peptide" evidence="16">
    <location>
        <begin position="1"/>
        <end position="25"/>
    </location>
</feature>
<evidence type="ECO:0000256" key="9">
    <source>
        <dbReference type="ARBA" id="ARBA00022882"/>
    </source>
</evidence>
<dbReference type="InterPro" id="IPR051173">
    <property type="entry name" value="Ca_channel_alpha-2/delta"/>
</dbReference>
<feature type="chain" id="PRO_5004590302" description="VWFA domain-containing protein" evidence="16">
    <location>
        <begin position="26"/>
        <end position="1051"/>
    </location>
</feature>
<dbReference type="GO" id="GO:0005891">
    <property type="term" value="C:voltage-gated calcium channel complex"/>
    <property type="evidence" value="ECO:0007669"/>
    <property type="project" value="TreeGrafter"/>
</dbReference>
<dbReference type="GO" id="GO:0005245">
    <property type="term" value="F:voltage-gated calcium channel activity"/>
    <property type="evidence" value="ECO:0007669"/>
    <property type="project" value="TreeGrafter"/>
</dbReference>
<keyword evidence="5" id="KW-0812">Transmembrane</keyword>
<dbReference type="Gene3D" id="3.30.450.20">
    <property type="entry name" value="PAS domain"/>
    <property type="match status" value="1"/>
</dbReference>
<reference evidence="18" key="2">
    <citation type="submission" date="2015-02" db="UniProtKB">
        <authorList>
            <consortium name="EnsemblMetazoa"/>
        </authorList>
    </citation>
    <scope>IDENTIFICATION</scope>
</reference>
<dbReference type="PROSITE" id="PS50234">
    <property type="entry name" value="VWFA"/>
    <property type="match status" value="1"/>
</dbReference>
<dbReference type="PANTHER" id="PTHR10166">
    <property type="entry name" value="VOLTAGE-DEPENDENT CALCIUM CHANNEL SUBUNIT ALPHA-2/DELTA-RELATED"/>
    <property type="match status" value="1"/>
</dbReference>
<dbReference type="InterPro" id="IPR036465">
    <property type="entry name" value="vWFA_dom_sf"/>
</dbReference>
<dbReference type="SUPFAM" id="SSF53300">
    <property type="entry name" value="vWA-like"/>
    <property type="match status" value="1"/>
</dbReference>
<dbReference type="PANTHER" id="PTHR10166:SF67">
    <property type="entry name" value="VWFA DOMAIN-CONTAINING PROTEIN"/>
    <property type="match status" value="1"/>
</dbReference>
<keyword evidence="12" id="KW-0472">Membrane</keyword>
<feature type="domain" description="VWFA" evidence="17">
    <location>
        <begin position="237"/>
        <end position="415"/>
    </location>
</feature>
<dbReference type="AlphaFoldDB" id="T1J4G3"/>
<keyword evidence="10" id="KW-1133">Transmembrane helix</keyword>
<evidence type="ECO:0000256" key="10">
    <source>
        <dbReference type="ARBA" id="ARBA00022989"/>
    </source>
</evidence>
<dbReference type="SMART" id="SM00327">
    <property type="entry name" value="VWA"/>
    <property type="match status" value="1"/>
</dbReference>
<reference evidence="19" key="1">
    <citation type="submission" date="2011-05" db="EMBL/GenBank/DDBJ databases">
        <authorList>
            <person name="Richards S.R."/>
            <person name="Qu J."/>
            <person name="Jiang H."/>
            <person name="Jhangiani S.N."/>
            <person name="Agravi P."/>
            <person name="Goodspeed R."/>
            <person name="Gross S."/>
            <person name="Mandapat C."/>
            <person name="Jackson L."/>
            <person name="Mathew T."/>
            <person name="Pu L."/>
            <person name="Thornton R."/>
            <person name="Saada N."/>
            <person name="Wilczek-Boney K.B."/>
            <person name="Lee S."/>
            <person name="Kovar C."/>
            <person name="Wu Y."/>
            <person name="Scherer S.E."/>
            <person name="Worley K.C."/>
            <person name="Muzny D.M."/>
            <person name="Gibbs R."/>
        </authorList>
    </citation>
    <scope>NUCLEOTIDE SEQUENCE</scope>
    <source>
        <strain evidence="19">Brora</strain>
    </source>
</reference>
<organism evidence="18 19">
    <name type="scientific">Strigamia maritima</name>
    <name type="common">European centipede</name>
    <name type="synonym">Geophilus maritimus</name>
    <dbReference type="NCBI Taxonomy" id="126957"/>
    <lineage>
        <taxon>Eukaryota</taxon>
        <taxon>Metazoa</taxon>
        <taxon>Ecdysozoa</taxon>
        <taxon>Arthropoda</taxon>
        <taxon>Myriapoda</taxon>
        <taxon>Chilopoda</taxon>
        <taxon>Pleurostigmophora</taxon>
        <taxon>Geophilomorpha</taxon>
        <taxon>Linotaeniidae</taxon>
        <taxon>Strigamia</taxon>
    </lineage>
</organism>
<dbReference type="InterPro" id="IPR013608">
    <property type="entry name" value="VWA_N"/>
</dbReference>
<keyword evidence="11" id="KW-0406">Ion transport</keyword>
<dbReference type="eggNOG" id="KOG2353">
    <property type="taxonomic scope" value="Eukaryota"/>
</dbReference>
<name>T1J4G3_STRMM</name>
<sequence length="1051" mass="119388">MASTRRMLPVLLTIFLVIKSPRSTAEFSKWQIKTPNYVSDLAEALVRLMNRTADIDHLETIYGDLTGAELKLVSKTQLLKKMAKVSGDVFSDRMAALKRLVERAENAVMNYSFNPMYQEGDVAFVNVKKIDENEYQYNPNFKNKVNLNTSAVHIPVEIYEGYPIIQNEIKWSGILDRAFKRNHELYSDLSWQFFGSQTGMMRFYPATKWRDPPEDIPDLYDVRRRPWYIEASTSPKDMLILIDTSGSVHGQTLQIIKMSVKALLNTLGENDYVNIASFSKTVEWISCFHTFVQASSVNKLILFEAIERLKDGETASYSKALEFAFEEFKKFDATKKTTDGSDCHKVIMFFTDGGTEDPKQVYRAENNTAVRIFTFATGPHAVPVHTIKAMACNNKGYFTSISSLGAIRDGVQDYVNVLSRPMVLSGEKQFELTNFYDDVMGLGMVTTITLPVYNRSLDGVGQSIVGVMGVDIPVKSLEQLGPNREMGPIGYSFAINHNGFIVFHPDMKTQGDYLDDPPEVDLVDLEEDIPLMNQLRQKMIDRQSGSVISNTIETLPNQKYVCKQEKTYYYTPIPNTTFSLALVFPTGRNYYLSVDASKFNMSEGLGLPKDSGVVAQWPYCKGYPDAPNVSLSDLIKEGKNCNEETVLHLLWDIQKTKSLPHTWSTLLDNYPSFSDYVKTIFLGTEGGLTRIYPESDLFVKKFKLYADTWDTDYYRRALYAKDSWIFSVIVEPGPTVNDSQGIIQAVRSVIAKEPRTFIPGVVGVQFSIDGLMELLLEGNFGDLGFTGSSLSNSDRDQLPCNQEEVICYLIDDGGFIIATSHDNKLEKVTKFLGEEDPELMWTLFTNQIYIRKKTFNYQALCPVVKDTLSSGPRMFYTSQLTFHWLFDLVAWFYFKISLWSLFQSLWAPTTEGIFEFGSIHKEKFKCVTVQHQYYFGENVSFTGEFSCDGCYRKISATRMNGTNLLFVAIEAPCTENGFVCTRIVPPHQYPERVPSTKLCTRIPRYRRRPTPCYAHDDRENVAICNKGSTITIAKDVIMLSLIFLAFLSRQN</sequence>
<evidence type="ECO:0000256" key="5">
    <source>
        <dbReference type="ARBA" id="ARBA00022692"/>
    </source>
</evidence>
<evidence type="ECO:0000256" key="8">
    <source>
        <dbReference type="ARBA" id="ARBA00022837"/>
    </source>
</evidence>
<keyword evidence="3" id="KW-0109">Calcium transport</keyword>
<dbReference type="GO" id="GO:0046872">
    <property type="term" value="F:metal ion binding"/>
    <property type="evidence" value="ECO:0007669"/>
    <property type="project" value="UniProtKB-KW"/>
</dbReference>
<dbReference type="Proteomes" id="UP000014500">
    <property type="component" value="Unassembled WGS sequence"/>
</dbReference>
<keyword evidence="6" id="KW-0479">Metal-binding</keyword>
<keyword evidence="15" id="KW-0407">Ion channel</keyword>
<dbReference type="EMBL" id="JH431845">
    <property type="status" value="NOT_ANNOTATED_CDS"/>
    <property type="molecule type" value="Genomic_DNA"/>
</dbReference>
<keyword evidence="19" id="KW-1185">Reference proteome</keyword>
<dbReference type="HOGENOM" id="CLU_004660_0_0_1"/>
<keyword evidence="7 16" id="KW-0732">Signal</keyword>
<keyword evidence="14" id="KW-0325">Glycoprotein</keyword>
<evidence type="ECO:0000256" key="2">
    <source>
        <dbReference type="ARBA" id="ARBA00022448"/>
    </source>
</evidence>
<evidence type="ECO:0000256" key="3">
    <source>
        <dbReference type="ARBA" id="ARBA00022568"/>
    </source>
</evidence>
<protein>
    <recommendedName>
        <fullName evidence="17">VWFA domain-containing protein</fullName>
    </recommendedName>
</protein>